<feature type="region of interest" description="Disordered" evidence="4">
    <location>
        <begin position="60"/>
        <end position="80"/>
    </location>
</feature>
<evidence type="ECO:0000256" key="2">
    <source>
        <dbReference type="ARBA" id="ARBA00022448"/>
    </source>
</evidence>
<evidence type="ECO:0000313" key="6">
    <source>
        <dbReference type="EMBL" id="CAD9378277.1"/>
    </source>
</evidence>
<dbReference type="GO" id="GO:0016651">
    <property type="term" value="F:oxidoreductase activity, acting on NAD(P)H"/>
    <property type="evidence" value="ECO:0007669"/>
    <property type="project" value="InterPro"/>
</dbReference>
<proteinExistence type="inferred from homology"/>
<dbReference type="InterPro" id="IPR010218">
    <property type="entry name" value="NADH_DH_suC"/>
</dbReference>
<evidence type="ECO:0000259" key="5">
    <source>
        <dbReference type="Pfam" id="PF00329"/>
    </source>
</evidence>
<dbReference type="InterPro" id="IPR001268">
    <property type="entry name" value="NADH_UbQ_OxRdtase_30kDa_su"/>
</dbReference>
<keyword evidence="3" id="KW-1278">Translocase</keyword>
<dbReference type="SUPFAM" id="SSF143243">
    <property type="entry name" value="Nqo5-like"/>
    <property type="match status" value="1"/>
</dbReference>
<dbReference type="AlphaFoldDB" id="A0A7S2AUQ2"/>
<comment type="similarity">
    <text evidence="1 3">Belongs to the complex I 30 kDa subunit family.</text>
</comment>
<protein>
    <recommendedName>
        <fullName evidence="5">NADH:ubiquinone oxidoreductase 30kDa subunit domain-containing protein</fullName>
    </recommendedName>
</protein>
<dbReference type="EMBL" id="HBGR01006565">
    <property type="protein sequence ID" value="CAD9378277.1"/>
    <property type="molecule type" value="Transcribed_RNA"/>
</dbReference>
<dbReference type="HAMAP" id="MF_01357">
    <property type="entry name" value="NDH1_NuoC"/>
    <property type="match status" value="1"/>
</dbReference>
<reference evidence="6" key="1">
    <citation type="submission" date="2021-01" db="EMBL/GenBank/DDBJ databases">
        <authorList>
            <person name="Corre E."/>
            <person name="Pelletier E."/>
            <person name="Niang G."/>
            <person name="Scheremetjew M."/>
            <person name="Finn R."/>
            <person name="Kale V."/>
            <person name="Holt S."/>
            <person name="Cochrane G."/>
            <person name="Meng A."/>
            <person name="Brown T."/>
            <person name="Cohen L."/>
        </authorList>
    </citation>
    <scope>NUCLEOTIDE SEQUENCE</scope>
    <source>
        <strain evidence="6">RCC733</strain>
    </source>
</reference>
<evidence type="ECO:0000256" key="3">
    <source>
        <dbReference type="RuleBase" id="RU003456"/>
    </source>
</evidence>
<feature type="domain" description="NADH:ubiquinone oxidoreductase 30kDa subunit" evidence="5">
    <location>
        <begin position="108"/>
        <end position="229"/>
    </location>
</feature>
<dbReference type="NCBIfam" id="NF004733">
    <property type="entry name" value="PRK06074.1-5"/>
    <property type="match status" value="1"/>
</dbReference>
<dbReference type="GO" id="GO:0008137">
    <property type="term" value="F:NADH dehydrogenase (ubiquinone) activity"/>
    <property type="evidence" value="ECO:0007669"/>
    <property type="project" value="InterPro"/>
</dbReference>
<name>A0A7S2AUQ2_9CHLO</name>
<dbReference type="PANTHER" id="PTHR10884:SF14">
    <property type="entry name" value="NADH DEHYDROGENASE [UBIQUINONE] IRON-SULFUR PROTEIN 3, MITOCHONDRIAL"/>
    <property type="match status" value="1"/>
</dbReference>
<gene>
    <name evidence="6" type="ORF">PPRO1471_LOCUS4390</name>
</gene>
<dbReference type="Gene3D" id="3.30.460.80">
    <property type="entry name" value="NADH:ubiquinone oxidoreductase, 30kDa subunit"/>
    <property type="match status" value="1"/>
</dbReference>
<organism evidence="6">
    <name type="scientific">Pycnococcus provasolii</name>
    <dbReference type="NCBI Taxonomy" id="41880"/>
    <lineage>
        <taxon>Eukaryota</taxon>
        <taxon>Viridiplantae</taxon>
        <taxon>Chlorophyta</taxon>
        <taxon>Pseudoscourfieldiophyceae</taxon>
        <taxon>Pseudoscourfieldiales</taxon>
        <taxon>Pycnococcaceae</taxon>
        <taxon>Pycnococcus</taxon>
    </lineage>
</organism>
<evidence type="ECO:0000256" key="4">
    <source>
        <dbReference type="SAM" id="MobiDB-lite"/>
    </source>
</evidence>
<dbReference type="InterPro" id="IPR020396">
    <property type="entry name" value="NADH_UbQ_OxRdtase_CS"/>
</dbReference>
<keyword evidence="3" id="KW-0520">NAD</keyword>
<sequence>MLSARCSAPVVSICRGIVARTLTSLASSVALEGAASSLTSPAAFQVPAKVSFSSPVRGFASSADAPKGEEEPPPPPPPALSDPFVRSVVASVPKWVEGVCLTSDVPIIYVKREHIVDMATYLRDSTGAQFRVLSDLCGVDYPSREQRFEVVYNLLSVHYNTRLRLKVRCAEGESVPSLHEVHPSANWFEREAWDMFGIMFENHPDLRRILTDYGFEGHPLRKDFPLTGYVECRYDDTEKRVVQEPVELAQEFRFFDFSNPWETLKNEGKEVPLPPTK</sequence>
<dbReference type="InterPro" id="IPR037232">
    <property type="entry name" value="NADH_quin_OxRdtase_su_C/D-like"/>
</dbReference>
<evidence type="ECO:0000256" key="1">
    <source>
        <dbReference type="ARBA" id="ARBA00007569"/>
    </source>
</evidence>
<dbReference type="Pfam" id="PF00329">
    <property type="entry name" value="Complex1_30kDa"/>
    <property type="match status" value="1"/>
</dbReference>
<dbReference type="PROSITE" id="PS00542">
    <property type="entry name" value="COMPLEX1_30K"/>
    <property type="match status" value="1"/>
</dbReference>
<dbReference type="PANTHER" id="PTHR10884">
    <property type="entry name" value="NADH DEHYDROGENASE UBIQUINONE IRON-SULFUR PROTEIN 3"/>
    <property type="match status" value="1"/>
</dbReference>
<accession>A0A7S2AUQ2</accession>
<dbReference type="NCBIfam" id="TIGR01961">
    <property type="entry name" value="NuoC_fam"/>
    <property type="match status" value="1"/>
</dbReference>
<keyword evidence="2 3" id="KW-0813">Transport</keyword>